<evidence type="ECO:0000256" key="3">
    <source>
        <dbReference type="ARBA" id="ARBA00023141"/>
    </source>
</evidence>
<protein>
    <submittedName>
        <fullName evidence="5">Shikimate dehydrogenase</fullName>
    </submittedName>
</protein>
<feature type="domain" description="Shikimate dehydrogenase substrate binding N-terminal" evidence="4">
    <location>
        <begin position="13"/>
        <end position="95"/>
    </location>
</feature>
<comment type="caution">
    <text evidence="5">The sequence shown here is derived from an EMBL/GenBank/DDBJ whole genome shotgun (WGS) entry which is preliminary data.</text>
</comment>
<evidence type="ECO:0000313" key="6">
    <source>
        <dbReference type="Proteomes" id="UP001549799"/>
    </source>
</evidence>
<accession>A0ABV2SST5</accession>
<dbReference type="PANTHER" id="PTHR21089:SF1">
    <property type="entry name" value="BIFUNCTIONAL 3-DEHYDROQUINATE DEHYDRATASE_SHIKIMATE DEHYDROGENASE, CHLOROPLASTIC"/>
    <property type="match status" value="1"/>
</dbReference>
<dbReference type="InterPro" id="IPR022893">
    <property type="entry name" value="Shikimate_DH_fam"/>
</dbReference>
<dbReference type="InterPro" id="IPR013708">
    <property type="entry name" value="Shikimate_DH-bd_N"/>
</dbReference>
<dbReference type="Gene3D" id="3.40.50.10860">
    <property type="entry name" value="Leucine Dehydrogenase, chain A, domain 1"/>
    <property type="match status" value="1"/>
</dbReference>
<comment type="pathway">
    <text evidence="1">Metabolic intermediate biosynthesis; chorismate biosynthesis; chorismate from D-erythrose 4-phosphate and phosphoenolpyruvate: step 4/7.</text>
</comment>
<gene>
    <name evidence="5" type="ORF">ABXZ36_06125</name>
</gene>
<evidence type="ECO:0000313" key="5">
    <source>
        <dbReference type="EMBL" id="MET6990220.1"/>
    </source>
</evidence>
<dbReference type="Proteomes" id="UP001549799">
    <property type="component" value="Unassembled WGS sequence"/>
</dbReference>
<organism evidence="5 6">
    <name type="scientific">Sediminicola arcticus</name>
    <dbReference type="NCBI Taxonomy" id="1574308"/>
    <lineage>
        <taxon>Bacteria</taxon>
        <taxon>Pseudomonadati</taxon>
        <taxon>Bacteroidota</taxon>
        <taxon>Flavobacteriia</taxon>
        <taxon>Flavobacteriales</taxon>
        <taxon>Flavobacteriaceae</taxon>
        <taxon>Sediminicola</taxon>
    </lineage>
</organism>
<dbReference type="EMBL" id="JBEXAE010000002">
    <property type="protein sequence ID" value="MET6990220.1"/>
    <property type="molecule type" value="Genomic_DNA"/>
</dbReference>
<dbReference type="InterPro" id="IPR036291">
    <property type="entry name" value="NAD(P)-bd_dom_sf"/>
</dbReference>
<evidence type="ECO:0000256" key="1">
    <source>
        <dbReference type="ARBA" id="ARBA00004871"/>
    </source>
</evidence>
<evidence type="ECO:0000259" key="4">
    <source>
        <dbReference type="Pfam" id="PF08501"/>
    </source>
</evidence>
<evidence type="ECO:0000256" key="2">
    <source>
        <dbReference type="ARBA" id="ARBA00023002"/>
    </source>
</evidence>
<dbReference type="SUPFAM" id="SSF53223">
    <property type="entry name" value="Aminoacid dehydrogenase-like, N-terminal domain"/>
    <property type="match status" value="1"/>
</dbReference>
<name>A0ABV2SST5_9FLAO</name>
<keyword evidence="3" id="KW-0057">Aromatic amino acid biosynthesis</keyword>
<proteinExistence type="predicted"/>
<dbReference type="PANTHER" id="PTHR21089">
    <property type="entry name" value="SHIKIMATE DEHYDROGENASE"/>
    <property type="match status" value="1"/>
</dbReference>
<dbReference type="InterPro" id="IPR046346">
    <property type="entry name" value="Aminoacid_DH-like_N_sf"/>
</dbReference>
<sequence length="251" mass="28262">MEDTEVIKNRFGLVGKNISYSFSKGYFTQKFSSLNLVNNSYENFDLQHITEFEDLIKSQNDLKGLNVTIPYKEAIIPYLDKVDHKAAKIGAVNTIKFTEEGLIGFNTDVFGFQDSIEPHLKKHHKKALILGTGGASKAVAFVFKELGIAYTFISRNQGSNQLSYEELNQSIVAEHTILVNCTPLGTSPNIMDKPSLPYEFLTDRHLLFDLIYNPEKTAFLKEGEAHGALILNGHKMLAIQAEKAWEIWNSE</sequence>
<dbReference type="Gene3D" id="3.40.50.720">
    <property type="entry name" value="NAD(P)-binding Rossmann-like Domain"/>
    <property type="match status" value="1"/>
</dbReference>
<dbReference type="SUPFAM" id="SSF51735">
    <property type="entry name" value="NAD(P)-binding Rossmann-fold domains"/>
    <property type="match status" value="1"/>
</dbReference>
<keyword evidence="3" id="KW-0028">Amino-acid biosynthesis</keyword>
<keyword evidence="2" id="KW-0560">Oxidoreductase</keyword>
<dbReference type="RefSeq" id="WP_354614608.1">
    <property type="nucleotide sequence ID" value="NZ_JBEXAE010000002.1"/>
</dbReference>
<keyword evidence="6" id="KW-1185">Reference proteome</keyword>
<dbReference type="Pfam" id="PF08501">
    <property type="entry name" value="Shikimate_dh_N"/>
    <property type="match status" value="1"/>
</dbReference>
<reference evidence="5 6" key="1">
    <citation type="submission" date="2024-07" db="EMBL/GenBank/DDBJ databases">
        <title>The genome sequence of type strain Sediminicola arcticus GDMCC 1.2805.</title>
        <authorList>
            <person name="Liu Y."/>
        </authorList>
    </citation>
    <scope>NUCLEOTIDE SEQUENCE [LARGE SCALE GENOMIC DNA]</scope>
    <source>
        <strain evidence="5 6">GDMCC 1.2805</strain>
    </source>
</reference>
<dbReference type="CDD" id="cd01065">
    <property type="entry name" value="NAD_bind_Shikimate_DH"/>
    <property type="match status" value="1"/>
</dbReference>